<name>A0A2M4DD85_ANODA</name>
<feature type="chain" id="PRO_5014947764" evidence="1">
    <location>
        <begin position="23"/>
        <end position="81"/>
    </location>
</feature>
<evidence type="ECO:0000256" key="1">
    <source>
        <dbReference type="SAM" id="SignalP"/>
    </source>
</evidence>
<protein>
    <submittedName>
        <fullName evidence="2">Putative secreted protein</fullName>
    </submittedName>
</protein>
<organism evidence="2">
    <name type="scientific">Anopheles darlingi</name>
    <name type="common">Mosquito</name>
    <dbReference type="NCBI Taxonomy" id="43151"/>
    <lineage>
        <taxon>Eukaryota</taxon>
        <taxon>Metazoa</taxon>
        <taxon>Ecdysozoa</taxon>
        <taxon>Arthropoda</taxon>
        <taxon>Hexapoda</taxon>
        <taxon>Insecta</taxon>
        <taxon>Pterygota</taxon>
        <taxon>Neoptera</taxon>
        <taxon>Endopterygota</taxon>
        <taxon>Diptera</taxon>
        <taxon>Nematocera</taxon>
        <taxon>Culicoidea</taxon>
        <taxon>Culicidae</taxon>
        <taxon>Anophelinae</taxon>
        <taxon>Anopheles</taxon>
    </lineage>
</organism>
<accession>A0A2M4DD85</accession>
<evidence type="ECO:0000313" key="2">
    <source>
        <dbReference type="EMBL" id="MBW75058.1"/>
    </source>
</evidence>
<sequence>MPMIRVAAMAPLLPPLAQLVLCSWCPFMLVGGPIDGASDAEGLCTGVVVMELSLGGTASTTTTPWSNATGLLISRMWRNFS</sequence>
<proteinExistence type="predicted"/>
<feature type="signal peptide" evidence="1">
    <location>
        <begin position="1"/>
        <end position="22"/>
    </location>
</feature>
<dbReference type="EMBL" id="GGFL01010880">
    <property type="protein sequence ID" value="MBW75058.1"/>
    <property type="molecule type" value="Transcribed_RNA"/>
</dbReference>
<reference evidence="2" key="1">
    <citation type="submission" date="2018-01" db="EMBL/GenBank/DDBJ databases">
        <title>An insight into the sialome of Amazonian anophelines.</title>
        <authorList>
            <person name="Ribeiro J.M."/>
            <person name="Scarpassa V."/>
            <person name="Calvo E."/>
        </authorList>
    </citation>
    <scope>NUCLEOTIDE SEQUENCE</scope>
</reference>
<keyword evidence="1" id="KW-0732">Signal</keyword>
<dbReference type="AlphaFoldDB" id="A0A2M4DD85"/>